<dbReference type="EMBL" id="UFQT01000381">
    <property type="protein sequence ID" value="SSX23778.1"/>
    <property type="molecule type" value="Genomic_DNA"/>
</dbReference>
<reference evidence="2" key="1">
    <citation type="submission" date="2018-04" db="EMBL/GenBank/DDBJ databases">
        <authorList>
            <person name="Go L.Y."/>
            <person name="Mitchell J.A."/>
        </authorList>
    </citation>
    <scope>NUCLEOTIDE SEQUENCE</scope>
    <source>
        <tissue evidence="2">Whole organism</tissue>
    </source>
</reference>
<dbReference type="PANTHER" id="PTHR22684:SF0">
    <property type="entry name" value="RIBOSOME QUALITY CONTROL COMPLEX SUBUNIT TCF25"/>
    <property type="match status" value="1"/>
</dbReference>
<organism evidence="2">
    <name type="scientific">Culicoides sonorensis</name>
    <name type="common">Biting midge</name>
    <dbReference type="NCBI Taxonomy" id="179676"/>
    <lineage>
        <taxon>Eukaryota</taxon>
        <taxon>Metazoa</taxon>
        <taxon>Ecdysozoa</taxon>
        <taxon>Arthropoda</taxon>
        <taxon>Hexapoda</taxon>
        <taxon>Insecta</taxon>
        <taxon>Pterygota</taxon>
        <taxon>Neoptera</taxon>
        <taxon>Endopterygota</taxon>
        <taxon>Diptera</taxon>
        <taxon>Nematocera</taxon>
        <taxon>Chironomoidea</taxon>
        <taxon>Ceratopogonidae</taxon>
        <taxon>Ceratopogoninae</taxon>
        <taxon>Culicoides</taxon>
        <taxon>Monoculicoides</taxon>
    </lineage>
</organism>
<name>A0A336KKI3_CULSO</name>
<dbReference type="EMBL" id="UFQS01000381">
    <property type="protein sequence ID" value="SSX03413.1"/>
    <property type="molecule type" value="Genomic_DNA"/>
</dbReference>
<dbReference type="OMA" id="IWGKMPP"/>
<dbReference type="VEuPathDB" id="VectorBase:CSON009574"/>
<dbReference type="InterPro" id="IPR006994">
    <property type="entry name" value="TCF25/Rqc1"/>
</dbReference>
<dbReference type="Pfam" id="PF04910">
    <property type="entry name" value="Tcf25"/>
    <property type="match status" value="1"/>
</dbReference>
<protein>
    <submittedName>
        <fullName evidence="2">CSON009574 protein</fullName>
    </submittedName>
</protein>
<evidence type="ECO:0000313" key="2">
    <source>
        <dbReference type="EMBL" id="SSX03413.1"/>
    </source>
</evidence>
<feature type="compositionally biased region" description="Acidic residues" evidence="1">
    <location>
        <begin position="675"/>
        <end position="693"/>
    </location>
</feature>
<dbReference type="GO" id="GO:1990112">
    <property type="term" value="C:RQC complex"/>
    <property type="evidence" value="ECO:0007669"/>
    <property type="project" value="TreeGrafter"/>
</dbReference>
<sequence>MSSRVLKKLVKIKEPTAADQLEVDDLESDSDLVIPTKKQLNINRYDLLNQASPSESEIKEDDDTERGDSYNFYNAEQAKKKKKKRKTKKRTGRYLSASQRKSSEDNADAEDDISRTVREVDKLFGTETAEQNAESFVSKDGLPSKSLLMVQHKNLNPATEMKRMFGNRVVQAEQNKRRNPRGGSRLMRSTWLVNPKENWPPVSKTGIYMNLVPNPVLPSTPTHKPLTPDKNAIYFAFEHNPAYRLLQQKFLTAVETMDSDNIIKIINQQPYHVDSLIQLSELCKMSEDYSMASELIEHALFALESSFHSMFSIVSGTSRLDYRRQENRALFIVLFKHSQFLESRACSRTALEIAKFLLTLDPDNDPLATILIIDFYAIRAKQFEWLSQLFEEWEESHSLSQLPNMAYSYALALFYSRKLDEADKALQYALTMFPSVLRLLIDELSIQTDARLTSHKYFSSLAYSQQRLPLQQLTSLYVCRCKMVWKDPDILPWLERNVNTVLDLVDSDDPIVKDYEQKRNSRYITPPRPILRHIVLSDYKEKVPLAQALKNEPSTSMFMYDPLPPLDSIDIYTRPEVNRTTLLNGSPLSMFFQSLLPSFSLQQQGAIQQGAGLANPVPGGLQGEQQRVAEALRENEGAAGGIQSYAELRTSLNSIVDAMRDFLSNIRVPERPNDADVDEDEESSDDEPNDYLT</sequence>
<feature type="compositionally biased region" description="Basic residues" evidence="1">
    <location>
        <begin position="79"/>
        <end position="92"/>
    </location>
</feature>
<reference evidence="3" key="2">
    <citation type="submission" date="2018-07" db="EMBL/GenBank/DDBJ databases">
        <authorList>
            <person name="Quirk P.G."/>
            <person name="Krulwich T.A."/>
        </authorList>
    </citation>
    <scope>NUCLEOTIDE SEQUENCE</scope>
</reference>
<proteinExistence type="predicted"/>
<evidence type="ECO:0000256" key="1">
    <source>
        <dbReference type="SAM" id="MobiDB-lite"/>
    </source>
</evidence>
<dbReference type="PANTHER" id="PTHR22684">
    <property type="entry name" value="NULP1-RELATED"/>
    <property type="match status" value="1"/>
</dbReference>
<evidence type="ECO:0000313" key="3">
    <source>
        <dbReference type="EMBL" id="SSX23778.1"/>
    </source>
</evidence>
<feature type="region of interest" description="Disordered" evidence="1">
    <location>
        <begin position="50"/>
        <end position="113"/>
    </location>
</feature>
<gene>
    <name evidence="2" type="primary">CSON009574</name>
</gene>
<dbReference type="AlphaFoldDB" id="A0A336KKI3"/>
<accession>A0A336KKI3</accession>
<feature type="region of interest" description="Disordered" evidence="1">
    <location>
        <begin position="667"/>
        <end position="693"/>
    </location>
</feature>